<feature type="compositionally biased region" description="Pro residues" evidence="6">
    <location>
        <begin position="7"/>
        <end position="23"/>
    </location>
</feature>
<evidence type="ECO:0000313" key="9">
    <source>
        <dbReference type="Proteomes" id="UP000242188"/>
    </source>
</evidence>
<evidence type="ECO:0000256" key="2">
    <source>
        <dbReference type="ARBA" id="ARBA00006843"/>
    </source>
</evidence>
<evidence type="ECO:0000256" key="3">
    <source>
        <dbReference type="ARBA" id="ARBA00022692"/>
    </source>
</evidence>
<evidence type="ECO:0000256" key="6">
    <source>
        <dbReference type="SAM" id="MobiDB-lite"/>
    </source>
</evidence>
<sequence length="173" mass="18561">MEGKSGAPPPPYTNQGFVPPPPAGGNQGYGQPPISGNAGYAQPQGYAPPPPGTSSGWAQPQYQMQAPFQQQTMQTNNVIITQQPGIQHVVMTVPPEDNMVRAIIATFFCFWPIGMFAIWKAMESKSAYNRGDVAMAHAHANSSRQLANFAIGFGTCSIIAAFIYVVVLYSVIL</sequence>
<feature type="transmembrane region" description="Helical" evidence="7">
    <location>
        <begin position="149"/>
        <end position="172"/>
    </location>
</feature>
<accession>A0A210Q8I3</accession>
<reference evidence="8 9" key="1">
    <citation type="journal article" date="2017" name="Nat. Ecol. Evol.">
        <title>Scallop genome provides insights into evolution of bilaterian karyotype and development.</title>
        <authorList>
            <person name="Wang S."/>
            <person name="Zhang J."/>
            <person name="Jiao W."/>
            <person name="Li J."/>
            <person name="Xun X."/>
            <person name="Sun Y."/>
            <person name="Guo X."/>
            <person name="Huan P."/>
            <person name="Dong B."/>
            <person name="Zhang L."/>
            <person name="Hu X."/>
            <person name="Sun X."/>
            <person name="Wang J."/>
            <person name="Zhao C."/>
            <person name="Wang Y."/>
            <person name="Wang D."/>
            <person name="Huang X."/>
            <person name="Wang R."/>
            <person name="Lv J."/>
            <person name="Li Y."/>
            <person name="Zhang Z."/>
            <person name="Liu B."/>
            <person name="Lu W."/>
            <person name="Hui Y."/>
            <person name="Liang J."/>
            <person name="Zhou Z."/>
            <person name="Hou R."/>
            <person name="Li X."/>
            <person name="Liu Y."/>
            <person name="Li H."/>
            <person name="Ning X."/>
            <person name="Lin Y."/>
            <person name="Zhao L."/>
            <person name="Xing Q."/>
            <person name="Dou J."/>
            <person name="Li Y."/>
            <person name="Mao J."/>
            <person name="Guo H."/>
            <person name="Dou H."/>
            <person name="Li T."/>
            <person name="Mu C."/>
            <person name="Jiang W."/>
            <person name="Fu Q."/>
            <person name="Fu X."/>
            <person name="Miao Y."/>
            <person name="Liu J."/>
            <person name="Yu Q."/>
            <person name="Li R."/>
            <person name="Liao H."/>
            <person name="Li X."/>
            <person name="Kong Y."/>
            <person name="Jiang Z."/>
            <person name="Chourrout D."/>
            <person name="Li R."/>
            <person name="Bao Z."/>
        </authorList>
    </citation>
    <scope>NUCLEOTIDE SEQUENCE [LARGE SCALE GENOMIC DNA]</scope>
    <source>
        <strain evidence="8 9">PY_sf001</strain>
    </source>
</reference>
<dbReference type="GO" id="GO:0016020">
    <property type="term" value="C:membrane"/>
    <property type="evidence" value="ECO:0007669"/>
    <property type="project" value="UniProtKB-SubCell"/>
</dbReference>
<dbReference type="InterPro" id="IPR007593">
    <property type="entry name" value="CD225/Dispanin_fam"/>
</dbReference>
<evidence type="ECO:0000256" key="1">
    <source>
        <dbReference type="ARBA" id="ARBA00004370"/>
    </source>
</evidence>
<dbReference type="PANTHER" id="PTHR14948:SF25">
    <property type="entry name" value="DUF4190 DOMAIN-CONTAINING PROTEIN"/>
    <property type="match status" value="1"/>
</dbReference>
<dbReference type="Pfam" id="PF04505">
    <property type="entry name" value="CD225"/>
    <property type="match status" value="1"/>
</dbReference>
<organism evidence="8 9">
    <name type="scientific">Mizuhopecten yessoensis</name>
    <name type="common">Japanese scallop</name>
    <name type="synonym">Patinopecten yessoensis</name>
    <dbReference type="NCBI Taxonomy" id="6573"/>
    <lineage>
        <taxon>Eukaryota</taxon>
        <taxon>Metazoa</taxon>
        <taxon>Spiralia</taxon>
        <taxon>Lophotrochozoa</taxon>
        <taxon>Mollusca</taxon>
        <taxon>Bivalvia</taxon>
        <taxon>Autobranchia</taxon>
        <taxon>Pteriomorphia</taxon>
        <taxon>Pectinida</taxon>
        <taxon>Pectinoidea</taxon>
        <taxon>Pectinidae</taxon>
        <taxon>Mizuhopecten</taxon>
    </lineage>
</organism>
<dbReference type="OrthoDB" id="5989802at2759"/>
<keyword evidence="5 7" id="KW-0472">Membrane</keyword>
<dbReference type="Proteomes" id="UP000242188">
    <property type="component" value="Unassembled WGS sequence"/>
</dbReference>
<comment type="similarity">
    <text evidence="2">Belongs to the CD225/Dispanin family.</text>
</comment>
<evidence type="ECO:0000256" key="5">
    <source>
        <dbReference type="ARBA" id="ARBA00023136"/>
    </source>
</evidence>
<keyword evidence="3 7" id="KW-0812">Transmembrane</keyword>
<keyword evidence="4 7" id="KW-1133">Transmembrane helix</keyword>
<name>A0A210Q8I3_MIZYE</name>
<dbReference type="InterPro" id="IPR051423">
    <property type="entry name" value="CD225/Dispanin"/>
</dbReference>
<dbReference type="AlphaFoldDB" id="A0A210Q8I3"/>
<comment type="caution">
    <text evidence="8">The sequence shown here is derived from an EMBL/GenBank/DDBJ whole genome shotgun (WGS) entry which is preliminary data.</text>
</comment>
<dbReference type="EMBL" id="NEDP02004588">
    <property type="protein sequence ID" value="OWF45062.1"/>
    <property type="molecule type" value="Genomic_DNA"/>
</dbReference>
<feature type="region of interest" description="Disordered" evidence="6">
    <location>
        <begin position="1"/>
        <end position="59"/>
    </location>
</feature>
<keyword evidence="9" id="KW-1185">Reference proteome</keyword>
<protein>
    <submittedName>
        <fullName evidence="8">Proline-rich transmembrane protein 1</fullName>
    </submittedName>
</protein>
<evidence type="ECO:0000313" key="8">
    <source>
        <dbReference type="EMBL" id="OWF45062.1"/>
    </source>
</evidence>
<comment type="subcellular location">
    <subcellularLocation>
        <location evidence="1">Membrane</location>
    </subcellularLocation>
</comment>
<dbReference type="PANTHER" id="PTHR14948">
    <property type="entry name" value="NG5"/>
    <property type="match status" value="1"/>
</dbReference>
<evidence type="ECO:0000256" key="4">
    <source>
        <dbReference type="ARBA" id="ARBA00022989"/>
    </source>
</evidence>
<proteinExistence type="inferred from homology"/>
<feature type="transmembrane region" description="Helical" evidence="7">
    <location>
        <begin position="99"/>
        <end position="119"/>
    </location>
</feature>
<gene>
    <name evidence="8" type="ORF">KP79_PYT05073</name>
</gene>
<evidence type="ECO:0000256" key="7">
    <source>
        <dbReference type="SAM" id="Phobius"/>
    </source>
</evidence>